<dbReference type="GO" id="GO:0005737">
    <property type="term" value="C:cytoplasm"/>
    <property type="evidence" value="ECO:0007669"/>
    <property type="project" value="TreeGrafter"/>
</dbReference>
<dbReference type="OrthoDB" id="4174719at2"/>
<protein>
    <recommendedName>
        <fullName evidence="5">Peptide methionine sulfoxide reductase MsrA</fullName>
        <shortName evidence="5">Protein-methionine-S-oxide reductase</shortName>
        <ecNumber evidence="5">1.8.4.11</ecNumber>
    </recommendedName>
    <alternativeName>
        <fullName evidence="5">Peptide-methionine (S)-S-oxide reductase</fullName>
        <shortName evidence="5">Peptide Met(O) reductase</shortName>
    </alternativeName>
</protein>
<dbReference type="Pfam" id="PF01625">
    <property type="entry name" value="PMSR"/>
    <property type="match status" value="1"/>
</dbReference>
<name>A0A0J1GSN2_9GAMM</name>
<keyword evidence="2 5" id="KW-0560">Oxidoreductase</keyword>
<comment type="catalytic activity">
    <reaction evidence="3 5">
        <text>L-methionyl-[protein] + [thioredoxin]-disulfide + H2O = L-methionyl-(S)-S-oxide-[protein] + [thioredoxin]-dithiol</text>
        <dbReference type="Rhea" id="RHEA:14217"/>
        <dbReference type="Rhea" id="RHEA-COMP:10698"/>
        <dbReference type="Rhea" id="RHEA-COMP:10700"/>
        <dbReference type="Rhea" id="RHEA-COMP:12313"/>
        <dbReference type="Rhea" id="RHEA-COMP:12315"/>
        <dbReference type="ChEBI" id="CHEBI:15377"/>
        <dbReference type="ChEBI" id="CHEBI:16044"/>
        <dbReference type="ChEBI" id="CHEBI:29950"/>
        <dbReference type="ChEBI" id="CHEBI:44120"/>
        <dbReference type="ChEBI" id="CHEBI:50058"/>
        <dbReference type="EC" id="1.8.4.11"/>
    </reaction>
</comment>
<dbReference type="STRING" id="1195763.ABT56_21475"/>
<comment type="catalytic activity">
    <reaction evidence="4 5">
        <text>[thioredoxin]-disulfide + L-methionine + H2O = L-methionine (S)-S-oxide + [thioredoxin]-dithiol</text>
        <dbReference type="Rhea" id="RHEA:19993"/>
        <dbReference type="Rhea" id="RHEA-COMP:10698"/>
        <dbReference type="Rhea" id="RHEA-COMP:10700"/>
        <dbReference type="ChEBI" id="CHEBI:15377"/>
        <dbReference type="ChEBI" id="CHEBI:29950"/>
        <dbReference type="ChEBI" id="CHEBI:50058"/>
        <dbReference type="ChEBI" id="CHEBI:57844"/>
        <dbReference type="ChEBI" id="CHEBI:58772"/>
        <dbReference type="EC" id="1.8.4.11"/>
    </reaction>
</comment>
<dbReference type="Gene3D" id="3.30.1060.10">
    <property type="entry name" value="Peptide methionine sulphoxide reductase MsrA"/>
    <property type="match status" value="1"/>
</dbReference>
<keyword evidence="8" id="KW-1185">Reference proteome</keyword>
<dbReference type="InterPro" id="IPR050162">
    <property type="entry name" value="MsrA_MetSO_reductase"/>
</dbReference>
<dbReference type="SUPFAM" id="SSF55068">
    <property type="entry name" value="Peptide methionine sulfoxide reductase"/>
    <property type="match status" value="1"/>
</dbReference>
<evidence type="ECO:0000259" key="6">
    <source>
        <dbReference type="Pfam" id="PF01625"/>
    </source>
</evidence>
<dbReference type="FunFam" id="3.30.1060.10:FF:000001">
    <property type="entry name" value="Peptide methionine sulfoxide reductase MsrA"/>
    <property type="match status" value="1"/>
</dbReference>
<sequence length="207" mass="22869">MSVSKLTMPTAETALPGRDNPILPSCHHAVNGTDLLAPPPASMETLIVGMGCFWGAERLFWKQAGVYSTSVGYSAGFTPNPTYQEVCSGQTGHAEVVRVIYDPTIISLDRLLRLFWENHNPTQGFKQGNDVGSQYRSIILTHSLEQYQIAQSSMERYQHALGHTSITTQIQPAQEYYLAEEYHQQYLAKNPNGYCGLGGIGICFPPN</sequence>
<comment type="function">
    <text evidence="5">Has an important function as a repair enzyme for proteins that have been inactivated by oxidation. Catalyzes the reversible oxidation-reduction of methionine sulfoxide in proteins to methionine.</text>
</comment>
<dbReference type="Proteomes" id="UP000036097">
    <property type="component" value="Unassembled WGS sequence"/>
</dbReference>
<gene>
    <name evidence="5" type="primary">msrA</name>
    <name evidence="7" type="ORF">ABT56_21475</name>
</gene>
<dbReference type="PATRIC" id="fig|1195763.3.peg.4609"/>
<organism evidence="7 8">
    <name type="scientific">Photobacterium aquae</name>
    <dbReference type="NCBI Taxonomy" id="1195763"/>
    <lineage>
        <taxon>Bacteria</taxon>
        <taxon>Pseudomonadati</taxon>
        <taxon>Pseudomonadota</taxon>
        <taxon>Gammaproteobacteria</taxon>
        <taxon>Vibrionales</taxon>
        <taxon>Vibrionaceae</taxon>
        <taxon>Photobacterium</taxon>
    </lineage>
</organism>
<dbReference type="PANTHER" id="PTHR42799">
    <property type="entry name" value="MITOCHONDRIAL PEPTIDE METHIONINE SULFOXIDE REDUCTASE"/>
    <property type="match status" value="1"/>
</dbReference>
<feature type="active site" evidence="5">
    <location>
        <position position="52"/>
    </location>
</feature>
<dbReference type="EC" id="1.8.4.11" evidence="5"/>
<dbReference type="InterPro" id="IPR036509">
    <property type="entry name" value="Met_Sox_Rdtase_MsrA_sf"/>
</dbReference>
<dbReference type="PANTHER" id="PTHR42799:SF2">
    <property type="entry name" value="MITOCHONDRIAL PEPTIDE METHIONINE SULFOXIDE REDUCTASE"/>
    <property type="match status" value="1"/>
</dbReference>
<dbReference type="GO" id="GO:0033744">
    <property type="term" value="F:L-methionine:thioredoxin-disulfide S-oxidoreductase activity"/>
    <property type="evidence" value="ECO:0007669"/>
    <property type="project" value="RHEA"/>
</dbReference>
<evidence type="ECO:0000256" key="3">
    <source>
        <dbReference type="ARBA" id="ARBA00047806"/>
    </source>
</evidence>
<feature type="domain" description="Peptide methionine sulphoxide reductase MsrA" evidence="6">
    <location>
        <begin position="46"/>
        <end position="195"/>
    </location>
</feature>
<dbReference type="EMBL" id="LDOT01000047">
    <property type="protein sequence ID" value="KLV02464.1"/>
    <property type="molecule type" value="Genomic_DNA"/>
</dbReference>
<comment type="caution">
    <text evidence="7">The sequence shown here is derived from an EMBL/GenBank/DDBJ whole genome shotgun (WGS) entry which is preliminary data.</text>
</comment>
<accession>A0A0J1GSN2</accession>
<evidence type="ECO:0000313" key="8">
    <source>
        <dbReference type="Proteomes" id="UP000036097"/>
    </source>
</evidence>
<evidence type="ECO:0000256" key="4">
    <source>
        <dbReference type="ARBA" id="ARBA00048782"/>
    </source>
</evidence>
<dbReference type="RefSeq" id="WP_047880965.1">
    <property type="nucleotide sequence ID" value="NZ_LDOT01000047.1"/>
</dbReference>
<dbReference type="NCBIfam" id="TIGR00401">
    <property type="entry name" value="msrA"/>
    <property type="match status" value="1"/>
</dbReference>
<dbReference type="GO" id="GO:0008113">
    <property type="term" value="F:peptide-methionine (S)-S-oxide reductase activity"/>
    <property type="evidence" value="ECO:0007669"/>
    <property type="project" value="UniProtKB-UniRule"/>
</dbReference>
<dbReference type="HAMAP" id="MF_01401">
    <property type="entry name" value="MsrA"/>
    <property type="match status" value="1"/>
</dbReference>
<reference evidence="7 8" key="1">
    <citation type="submission" date="2015-05" db="EMBL/GenBank/DDBJ databases">
        <title>Photobacterium galathea sp. nov.</title>
        <authorList>
            <person name="Machado H."/>
            <person name="Gram L."/>
        </authorList>
    </citation>
    <scope>NUCLEOTIDE SEQUENCE [LARGE SCALE GENOMIC DNA]</scope>
    <source>
        <strain evidence="7 8">CGMCC 1.12159</strain>
    </source>
</reference>
<evidence type="ECO:0000256" key="1">
    <source>
        <dbReference type="ARBA" id="ARBA00005591"/>
    </source>
</evidence>
<dbReference type="GO" id="GO:0034599">
    <property type="term" value="P:cellular response to oxidative stress"/>
    <property type="evidence" value="ECO:0007669"/>
    <property type="project" value="TreeGrafter"/>
</dbReference>
<evidence type="ECO:0000256" key="5">
    <source>
        <dbReference type="HAMAP-Rule" id="MF_01401"/>
    </source>
</evidence>
<dbReference type="AlphaFoldDB" id="A0A0J1GSN2"/>
<evidence type="ECO:0000313" key="7">
    <source>
        <dbReference type="EMBL" id="KLV02464.1"/>
    </source>
</evidence>
<dbReference type="InterPro" id="IPR002569">
    <property type="entry name" value="Met_Sox_Rdtase_MsrA_dom"/>
</dbReference>
<evidence type="ECO:0000256" key="2">
    <source>
        <dbReference type="ARBA" id="ARBA00023002"/>
    </source>
</evidence>
<comment type="similarity">
    <text evidence="1 5">Belongs to the MsrA Met sulfoxide reductase family.</text>
</comment>
<proteinExistence type="inferred from homology"/>